<dbReference type="OMA" id="PEWNSVR"/>
<dbReference type="GO" id="GO:0002238">
    <property type="term" value="P:response to molecule of fungal origin"/>
    <property type="evidence" value="ECO:0007669"/>
    <property type="project" value="UniProtKB-ARBA"/>
</dbReference>
<reference evidence="6" key="2">
    <citation type="submission" date="2019-01" db="UniProtKB">
        <authorList>
            <consortium name="EnsemblPlants"/>
        </authorList>
    </citation>
    <scope>IDENTIFICATION</scope>
    <source>
        <strain evidence="6">cv. Heinz 1706</strain>
    </source>
</reference>
<dbReference type="InterPro" id="IPR044861">
    <property type="entry name" value="IPNS-like_FE2OG_OXY"/>
</dbReference>
<dbReference type="InterPro" id="IPR026992">
    <property type="entry name" value="DIOX_N"/>
</dbReference>
<dbReference type="InterPro" id="IPR005123">
    <property type="entry name" value="Oxoglu/Fe-dep_dioxygenase_dom"/>
</dbReference>
<dbReference type="AlphaFoldDB" id="A0A3Q7ERB9"/>
<dbReference type="Gene3D" id="2.60.120.330">
    <property type="entry name" value="B-lactam Antibiotic, Isopenicillin N Synthase, Chain"/>
    <property type="match status" value="1"/>
</dbReference>
<keyword evidence="2" id="KW-0847">Vitamin C</keyword>
<dbReference type="EnsemblPlants" id="Solyc01g006580.3.1">
    <property type="protein sequence ID" value="Solyc01g006580.3.1"/>
    <property type="gene ID" value="Solyc01g006580.3"/>
</dbReference>
<dbReference type="GO" id="GO:0031418">
    <property type="term" value="F:L-ascorbic acid binding"/>
    <property type="evidence" value="ECO:0007669"/>
    <property type="project" value="UniProtKB-KW"/>
</dbReference>
<proteinExistence type="inferred from homology"/>
<evidence type="ECO:0000256" key="3">
    <source>
        <dbReference type="ARBA" id="ARBA00023004"/>
    </source>
</evidence>
<evidence type="ECO:0000259" key="5">
    <source>
        <dbReference type="PROSITE" id="PS51471"/>
    </source>
</evidence>
<evidence type="ECO:0000313" key="7">
    <source>
        <dbReference type="Proteomes" id="UP000004994"/>
    </source>
</evidence>
<name>A0A3Q7ERB9_SOLLC</name>
<dbReference type="Pfam" id="PF14226">
    <property type="entry name" value="DIOX_N"/>
    <property type="match status" value="1"/>
</dbReference>
<dbReference type="InterPro" id="IPR027443">
    <property type="entry name" value="IPNS-like_sf"/>
</dbReference>
<keyword evidence="3 4" id="KW-0408">Iron</keyword>
<dbReference type="STRING" id="4081.A0A3Q7ERB9"/>
<evidence type="ECO:0000256" key="1">
    <source>
        <dbReference type="ARBA" id="ARBA00022723"/>
    </source>
</evidence>
<dbReference type="SUPFAM" id="SSF51197">
    <property type="entry name" value="Clavaminate synthase-like"/>
    <property type="match status" value="1"/>
</dbReference>
<dbReference type="PANTHER" id="PTHR47990">
    <property type="entry name" value="2-OXOGLUTARATE (2OG) AND FE(II)-DEPENDENT OXYGENASE SUPERFAMILY PROTEIN-RELATED"/>
    <property type="match status" value="1"/>
</dbReference>
<keyword evidence="4" id="KW-0560">Oxidoreductase</keyword>
<evidence type="ECO:0000256" key="4">
    <source>
        <dbReference type="RuleBase" id="RU003682"/>
    </source>
</evidence>
<reference evidence="6" key="1">
    <citation type="journal article" date="2012" name="Nature">
        <title>The tomato genome sequence provides insights into fleshy fruit evolution.</title>
        <authorList>
            <consortium name="Tomato Genome Consortium"/>
        </authorList>
    </citation>
    <scope>NUCLEOTIDE SEQUENCE [LARGE SCALE GENOMIC DNA]</scope>
    <source>
        <strain evidence="6">cv. Heinz 1706</strain>
    </source>
</reference>
<dbReference type="GO" id="GO:0016706">
    <property type="term" value="F:2-oxoglutarate-dependent dioxygenase activity"/>
    <property type="evidence" value="ECO:0000318"/>
    <property type="project" value="GO_Central"/>
</dbReference>
<keyword evidence="7" id="KW-1185">Reference proteome</keyword>
<sequence length="352" mass="40591">MASTKVKIPTIDFSNEELKPNTPLWESTKVQLFEAFQEYGCIEAIYGENPNEIREGIFDIEKKIFEFPLETKMKNHSEIPLHIGYIGQIPHLPSYESLCIPNFLAPQSVENFANIFWPHGNPEFWYVYFNLRIDKSLEATIKLILCILLIIYFNNNKVRFKINLVKSYANSLLKLDEMIKRMILENLGLEKHINELLDNFVLFRFTHYKGTLSINKDENDKYDGLGAHTDNNFLTFIAQNQVNGLQINKNGEWINATISPNSFVVLSGDSFKAWTNGRLHSPLHRVAMPRENDRLSLQFNTLSKPGHFIEAPKELVDEKHPLLFKPYEMHGLFNYVASNPGTPNAFQAYCGV</sequence>
<dbReference type="InParanoid" id="A0A3Q7ERB9"/>
<dbReference type="InterPro" id="IPR050231">
    <property type="entry name" value="Iron_ascorbate_oxido_reductase"/>
</dbReference>
<evidence type="ECO:0000313" key="6">
    <source>
        <dbReference type="EnsemblPlants" id="Solyc01g006580.3.1"/>
    </source>
</evidence>
<organism evidence="6">
    <name type="scientific">Solanum lycopersicum</name>
    <name type="common">Tomato</name>
    <name type="synonym">Lycopersicon esculentum</name>
    <dbReference type="NCBI Taxonomy" id="4081"/>
    <lineage>
        <taxon>Eukaryota</taxon>
        <taxon>Viridiplantae</taxon>
        <taxon>Streptophyta</taxon>
        <taxon>Embryophyta</taxon>
        <taxon>Tracheophyta</taxon>
        <taxon>Spermatophyta</taxon>
        <taxon>Magnoliopsida</taxon>
        <taxon>eudicotyledons</taxon>
        <taxon>Gunneridae</taxon>
        <taxon>Pentapetalae</taxon>
        <taxon>asterids</taxon>
        <taxon>lamiids</taxon>
        <taxon>Solanales</taxon>
        <taxon>Solanaceae</taxon>
        <taxon>Solanoideae</taxon>
        <taxon>Solaneae</taxon>
        <taxon>Solanum</taxon>
        <taxon>Solanum subgen. Lycopersicon</taxon>
    </lineage>
</organism>
<evidence type="ECO:0000256" key="2">
    <source>
        <dbReference type="ARBA" id="ARBA00022896"/>
    </source>
</evidence>
<comment type="similarity">
    <text evidence="4">Belongs to the iron/ascorbate-dependent oxidoreductase family.</text>
</comment>
<protein>
    <recommendedName>
        <fullName evidence="5">Fe2OG dioxygenase domain-containing protein</fullName>
    </recommendedName>
</protein>
<dbReference type="PROSITE" id="PS51471">
    <property type="entry name" value="FE2OG_OXY"/>
    <property type="match status" value="1"/>
</dbReference>
<dbReference type="Gramene" id="Solyc01g006580.3.1">
    <property type="protein sequence ID" value="Solyc01g006580.3.1"/>
    <property type="gene ID" value="Solyc01g006580.3"/>
</dbReference>
<keyword evidence="1 4" id="KW-0479">Metal-binding</keyword>
<dbReference type="GO" id="GO:0009805">
    <property type="term" value="P:coumarin biosynthetic process"/>
    <property type="evidence" value="ECO:0007669"/>
    <property type="project" value="UniProtKB-ARBA"/>
</dbReference>
<dbReference type="Proteomes" id="UP000004994">
    <property type="component" value="Chromosome 1"/>
</dbReference>
<accession>A0A3Q7ERB9</accession>
<dbReference type="Pfam" id="PF03171">
    <property type="entry name" value="2OG-FeII_Oxy"/>
    <property type="match status" value="1"/>
</dbReference>
<dbReference type="GO" id="GO:0046872">
    <property type="term" value="F:metal ion binding"/>
    <property type="evidence" value="ECO:0007669"/>
    <property type="project" value="UniProtKB-KW"/>
</dbReference>
<feature type="domain" description="Fe2OG dioxygenase" evidence="5">
    <location>
        <begin position="198"/>
        <end position="303"/>
    </location>
</feature>